<evidence type="ECO:0000313" key="3">
    <source>
        <dbReference type="EMBL" id="KAF6764525.1"/>
    </source>
</evidence>
<keyword evidence="2" id="KW-0812">Transmembrane</keyword>
<evidence type="ECO:0000256" key="1">
    <source>
        <dbReference type="SAM" id="MobiDB-lite"/>
    </source>
</evidence>
<reference evidence="3 4" key="1">
    <citation type="submission" date="2020-07" db="EMBL/GenBank/DDBJ databases">
        <title>Comparative genomics of pyrophilous fungi reveals a link between fire events and developmental genes.</title>
        <authorList>
            <consortium name="DOE Joint Genome Institute"/>
            <person name="Steindorff A.S."/>
            <person name="Carver A."/>
            <person name="Calhoun S."/>
            <person name="Stillman K."/>
            <person name="Liu H."/>
            <person name="Lipzen A."/>
            <person name="Pangilinan J."/>
            <person name="Labutti K."/>
            <person name="Bruns T.D."/>
            <person name="Grigoriev I.V."/>
        </authorList>
    </citation>
    <scope>NUCLEOTIDE SEQUENCE [LARGE SCALE GENOMIC DNA]</scope>
    <source>
        <strain evidence="3 4">CBS 144469</strain>
    </source>
</reference>
<feature type="transmembrane region" description="Helical" evidence="2">
    <location>
        <begin position="152"/>
        <end position="171"/>
    </location>
</feature>
<proteinExistence type="predicted"/>
<organism evidence="3 4">
    <name type="scientific">Ephemerocybe angulata</name>
    <dbReference type="NCBI Taxonomy" id="980116"/>
    <lineage>
        <taxon>Eukaryota</taxon>
        <taxon>Fungi</taxon>
        <taxon>Dikarya</taxon>
        <taxon>Basidiomycota</taxon>
        <taxon>Agaricomycotina</taxon>
        <taxon>Agaricomycetes</taxon>
        <taxon>Agaricomycetidae</taxon>
        <taxon>Agaricales</taxon>
        <taxon>Agaricineae</taxon>
        <taxon>Psathyrellaceae</taxon>
        <taxon>Ephemerocybe</taxon>
    </lineage>
</organism>
<feature type="compositionally biased region" description="Basic and acidic residues" evidence="1">
    <location>
        <begin position="105"/>
        <end position="119"/>
    </location>
</feature>
<feature type="region of interest" description="Disordered" evidence="1">
    <location>
        <begin position="96"/>
        <end position="131"/>
    </location>
</feature>
<evidence type="ECO:0000256" key="2">
    <source>
        <dbReference type="SAM" id="Phobius"/>
    </source>
</evidence>
<evidence type="ECO:0000313" key="4">
    <source>
        <dbReference type="Proteomes" id="UP000521943"/>
    </source>
</evidence>
<protein>
    <submittedName>
        <fullName evidence="3">Uncharacterized protein</fullName>
    </submittedName>
</protein>
<keyword evidence="4" id="KW-1185">Reference proteome</keyword>
<dbReference type="AlphaFoldDB" id="A0A8H6MDI5"/>
<dbReference type="Proteomes" id="UP000521943">
    <property type="component" value="Unassembled WGS sequence"/>
</dbReference>
<sequence>MARDVNDLLDDPSAYEHALDVEVLPVVAGKSAPRSLPYAKAKYIVDLLAPVLCEEFPYVNQDYVAELVKLHHHYHYDRDSVFNITHRVLHQLGPDYPRSPSATHGAEKSMEANRHEDATGGKAKMRSSGEPTTCTFRLSQEWKTFLPKYPNAGFATLAIIGSLWGLLWYLFQVSKALYFGADYAYHKVLPFVSSALKSILTPTAISFTQTEIGIRAQHSGIKHRGGLHASGIPKSSVAAQATRAQAGVDRGNGPSNKAAESVTMKVALIRSLTLPLEETTFPEEDQVSAPATTNNWAVDYTHPAQAVSALEHAASGGGPSQDPRLKLAEIRKEVVRARVNLKEAEDRVKEGKGDQAVVVERQRDLRHWTSMRARAKAMGLN</sequence>
<keyword evidence="2" id="KW-1133">Transmembrane helix</keyword>
<name>A0A8H6MDI5_9AGAR</name>
<keyword evidence="2" id="KW-0472">Membrane</keyword>
<dbReference type="EMBL" id="JACGCI010000004">
    <property type="protein sequence ID" value="KAF6764525.1"/>
    <property type="molecule type" value="Genomic_DNA"/>
</dbReference>
<gene>
    <name evidence="3" type="ORF">DFP72DRAFT_872086</name>
</gene>
<accession>A0A8H6MDI5</accession>
<comment type="caution">
    <text evidence="3">The sequence shown here is derived from an EMBL/GenBank/DDBJ whole genome shotgun (WGS) entry which is preliminary data.</text>
</comment>